<accession>A0A6N4XWM2</accession>
<dbReference type="GO" id="GO:0004803">
    <property type="term" value="F:transposase activity"/>
    <property type="evidence" value="ECO:0007669"/>
    <property type="project" value="InterPro"/>
</dbReference>
<reference evidence="7 8" key="1">
    <citation type="submission" date="2020-01" db="EMBL/GenBank/DDBJ databases">
        <authorList>
            <person name="Rodrigo-Torres L."/>
            <person name="Arahal R. D."/>
            <person name="Lucena T."/>
        </authorList>
    </citation>
    <scope>NUCLEOTIDE SEQUENCE [LARGE SCALE GENOMIC DNA]</scope>
    <source>
        <strain evidence="7 8">CECT 9393</strain>
    </source>
</reference>
<evidence type="ECO:0000256" key="4">
    <source>
        <dbReference type="ARBA" id="ARBA00023172"/>
    </source>
</evidence>
<dbReference type="EMBL" id="CACVBY010000158">
    <property type="protein sequence ID" value="CAA7393323.1"/>
    <property type="molecule type" value="Genomic_DNA"/>
</dbReference>
<keyword evidence="2" id="KW-0815">Transposition</keyword>
<protein>
    <recommendedName>
        <fullName evidence="9">Tn3 family transposase</fullName>
    </recommendedName>
</protein>
<evidence type="ECO:0000256" key="1">
    <source>
        <dbReference type="ARBA" id="ARBA00009402"/>
    </source>
</evidence>
<evidence type="ECO:0000256" key="2">
    <source>
        <dbReference type="ARBA" id="ARBA00022578"/>
    </source>
</evidence>
<dbReference type="InterPro" id="IPR025296">
    <property type="entry name" value="DUF4158"/>
</dbReference>
<dbReference type="Pfam" id="PF13700">
    <property type="entry name" value="DUF4158"/>
    <property type="match status" value="1"/>
</dbReference>
<dbReference type="Proteomes" id="UP000445309">
    <property type="component" value="Unassembled WGS sequence"/>
</dbReference>
<evidence type="ECO:0000256" key="3">
    <source>
        <dbReference type="ARBA" id="ARBA00023125"/>
    </source>
</evidence>
<evidence type="ECO:0000259" key="6">
    <source>
        <dbReference type="Pfam" id="PF13700"/>
    </source>
</evidence>
<keyword evidence="3" id="KW-0238">DNA-binding</keyword>
<dbReference type="Pfam" id="PF01526">
    <property type="entry name" value="DDE_Tnp_Tn3"/>
    <property type="match status" value="1"/>
</dbReference>
<sequence length="990" mass="114235">MAAIYQTAYPRLKSNPSVEDLVTVYTPTNEEIELMNNYSRRPIARLGFMILLKTFQRLGYFVLVGDVPEKIVNHIMECLESEFKTEKLDTYDISGTRQRHMKIIRDYLGIIPINRHTLNFLKLGMQEAAKTKEEVSDIINIGLETMTNLRYELPSYSTFLREANTARAGANRLIYENIYSSLSIAAKEMIQNILTSDLKNDSSKSLWDQIKQEPKKPTLNNVRSFVQHLHWLREFNDCLPQNISLPESKLKRLITEARALNIANMNELAEHKKYTLVTLFIQSQTQKALDDITDIFIRIIQKIVQNAQNALKEHQISQTEYTENLVMALRDIIKAYQTSGTKVDRFDAISYSFKEDPKELEMRCDQQLAYSSNNYFPFMLPLFQDKRSVLFDCISHLNLLSTTQDESLLEALTLVRLNRRSRKPILDTGNLSLSWIPDKWWKLITGSSARNPSNIEIQRNYFELCLFTTIAQELKSGDLVVESSDKYSDFSDQLISWEEYELQIGPYGEKVGINTNIPDLIDNLKRKLSDAARRADDQFPDNDQVKIENGELSIQRIKSKPTPILLDKINKAMDDRLMETNILDILTHMEKWLGLSKGFRPLSGHQTKLMDHQRRFIITLFCYGCNLGATQASRSINGINRKQIAWLNLRHSTEDKIDEAIVKVINAYNKFSLPKIWGTGKSTSVDGTKWDLYEQNLLSEYHVRYMGSGGIGYYHLSDTYIALFSHFIPCGVYEAIYILDGILKNMADIQPDTVHGDTQSQSEAVFGLSHLLGIKLMPRIRGIKNMKFYRADKKQSFQHIDSLFKDTIKWELIENNLPDILRIALSIKSGKVNASTILRRLGTYSRKNKLYLALRELGRVIRTIFLLEYITESQMREMIHSATCKSEEFNDFLQWVMFGNKGLIAENIRHEQQKVIKYNHLVANMIILYNVITMTNVIGELTQEGLQIDAETLAATSPFRRENINRFGTYSLDMDREGPEIEFDISINKI</sequence>
<dbReference type="GO" id="GO:0003677">
    <property type="term" value="F:DNA binding"/>
    <property type="evidence" value="ECO:0007669"/>
    <property type="project" value="UniProtKB-KW"/>
</dbReference>
<dbReference type="InterPro" id="IPR047653">
    <property type="entry name" value="Tn3-like_transpos"/>
</dbReference>
<keyword evidence="4" id="KW-0233">DNA recombination</keyword>
<dbReference type="InterPro" id="IPR002513">
    <property type="entry name" value="Tn3_Tnp_DDE_dom"/>
</dbReference>
<feature type="domain" description="Tn3 transposase DDE" evidence="5">
    <location>
        <begin position="584"/>
        <end position="970"/>
    </location>
</feature>
<evidence type="ECO:0000313" key="7">
    <source>
        <dbReference type="EMBL" id="CAA7393323.1"/>
    </source>
</evidence>
<dbReference type="GO" id="GO:0006313">
    <property type="term" value="P:DNA transposition"/>
    <property type="evidence" value="ECO:0007669"/>
    <property type="project" value="InterPro"/>
</dbReference>
<dbReference type="AlphaFoldDB" id="A0A6N4XWM2"/>
<dbReference type="NCBIfam" id="NF033527">
    <property type="entry name" value="transpos_Tn3"/>
    <property type="match status" value="1"/>
</dbReference>
<proteinExistence type="inferred from homology"/>
<evidence type="ECO:0008006" key="9">
    <source>
        <dbReference type="Google" id="ProtNLM"/>
    </source>
</evidence>
<evidence type="ECO:0000259" key="5">
    <source>
        <dbReference type="Pfam" id="PF01526"/>
    </source>
</evidence>
<feature type="domain" description="DUF4158" evidence="6">
    <location>
        <begin position="6"/>
        <end position="161"/>
    </location>
</feature>
<gene>
    <name evidence="7" type="ORF">CHRY9393_03499</name>
</gene>
<keyword evidence="8" id="KW-1185">Reference proteome</keyword>
<comment type="similarity">
    <text evidence="1">Belongs to the transposase 7 family.</text>
</comment>
<name>A0A6N4XWM2_9FLAO</name>
<organism evidence="7 8">
    <name type="scientific">Chryseobacterium fistulae</name>
    <dbReference type="NCBI Taxonomy" id="2675058"/>
    <lineage>
        <taxon>Bacteria</taxon>
        <taxon>Pseudomonadati</taxon>
        <taxon>Bacteroidota</taxon>
        <taxon>Flavobacteriia</taxon>
        <taxon>Flavobacteriales</taxon>
        <taxon>Weeksellaceae</taxon>
        <taxon>Chryseobacterium group</taxon>
        <taxon>Chryseobacterium</taxon>
    </lineage>
</organism>
<evidence type="ECO:0000313" key="8">
    <source>
        <dbReference type="Proteomes" id="UP000445309"/>
    </source>
</evidence>
<dbReference type="RefSeq" id="WP_162074397.1">
    <property type="nucleotide sequence ID" value="NZ_CACVBY010000158.1"/>
</dbReference>